<dbReference type="EC" id="2.7.1.-" evidence="6"/>
<dbReference type="PANTHER" id="PTHR43320:SF1">
    <property type="entry name" value="OS01G0105900 PROTEIN"/>
    <property type="match status" value="1"/>
</dbReference>
<dbReference type="InterPro" id="IPR011611">
    <property type="entry name" value="PfkB_dom"/>
</dbReference>
<keyword evidence="3 6" id="KW-0418">Kinase</keyword>
<dbReference type="PANTHER" id="PTHR43320">
    <property type="entry name" value="SUGAR KINASE"/>
    <property type="match status" value="1"/>
</dbReference>
<organism evidence="6 7">
    <name type="scientific">Sphaerisporangium dianthi</name>
    <dbReference type="NCBI Taxonomy" id="1436120"/>
    <lineage>
        <taxon>Bacteria</taxon>
        <taxon>Bacillati</taxon>
        <taxon>Actinomycetota</taxon>
        <taxon>Actinomycetes</taxon>
        <taxon>Streptosporangiales</taxon>
        <taxon>Streptosporangiaceae</taxon>
        <taxon>Sphaerisporangium</taxon>
    </lineage>
</organism>
<accession>A0ABV9CVQ0</accession>
<dbReference type="Proteomes" id="UP001596004">
    <property type="component" value="Unassembled WGS sequence"/>
</dbReference>
<feature type="region of interest" description="Disordered" evidence="4">
    <location>
        <begin position="347"/>
        <end position="374"/>
    </location>
</feature>
<gene>
    <name evidence="6" type="ORF">ACFO60_39040</name>
</gene>
<evidence type="ECO:0000313" key="7">
    <source>
        <dbReference type="Proteomes" id="UP001596004"/>
    </source>
</evidence>
<feature type="compositionally biased region" description="Basic and acidic residues" evidence="4">
    <location>
        <begin position="201"/>
        <end position="214"/>
    </location>
</feature>
<feature type="domain" description="Carbohydrate kinase PfkB" evidence="5">
    <location>
        <begin position="5"/>
        <end position="270"/>
    </location>
</feature>
<evidence type="ECO:0000259" key="5">
    <source>
        <dbReference type="Pfam" id="PF00294"/>
    </source>
</evidence>
<sequence length="374" mass="37502">MAGGLLVIGDAVTDVVALHRVPVATGTDTPADIAVRPGGSGANTASWAAHLGADARILTRVGYDTGQWHISELRAAGVRPHVSVDPAHPTAVVIAMVDASGERSMLTNRGAGGRIGPADWEDDLLEGVGRLHVSGYTLFARPGLELVRRALRAARGRGVPVSVDPASTGPLRAFGVGRFLDETAAATLVIPNRDEALLLAGEPRKPQVSERAGDSGEPAEPGKPVEPEEWEESGLEAAAAVLSARYGMAAVKLGASGALLAVAGRIVHRAAAIGPTATGAAGRAEASVAGTASIAGAASIAGTAGVVDSTGAGDAFAAGFLTALLSGEPPESALEAGCRAGAAAVTRLGGRPPARSSVPALTPDPTGRWNDDRK</sequence>
<reference evidence="7" key="1">
    <citation type="journal article" date="2019" name="Int. J. Syst. Evol. Microbiol.">
        <title>The Global Catalogue of Microorganisms (GCM) 10K type strain sequencing project: providing services to taxonomists for standard genome sequencing and annotation.</title>
        <authorList>
            <consortium name="The Broad Institute Genomics Platform"/>
            <consortium name="The Broad Institute Genome Sequencing Center for Infectious Disease"/>
            <person name="Wu L."/>
            <person name="Ma J."/>
        </authorList>
    </citation>
    <scope>NUCLEOTIDE SEQUENCE [LARGE SCALE GENOMIC DNA]</scope>
    <source>
        <strain evidence="7">CGMCC 4.7132</strain>
    </source>
</reference>
<dbReference type="InterPro" id="IPR002173">
    <property type="entry name" value="Carboh/pur_kinase_PfkB_CS"/>
</dbReference>
<feature type="domain" description="Carbohydrate kinase PfkB" evidence="5">
    <location>
        <begin position="306"/>
        <end position="353"/>
    </location>
</feature>
<protein>
    <submittedName>
        <fullName evidence="6">Carbohydrate kinase family protein</fullName>
        <ecNumber evidence="6">2.7.1.-</ecNumber>
    </submittedName>
</protein>
<dbReference type="InterPro" id="IPR029056">
    <property type="entry name" value="Ribokinase-like"/>
</dbReference>
<feature type="region of interest" description="Disordered" evidence="4">
    <location>
        <begin position="201"/>
        <end position="230"/>
    </location>
</feature>
<keyword evidence="2 6" id="KW-0808">Transferase</keyword>
<evidence type="ECO:0000313" key="6">
    <source>
        <dbReference type="EMBL" id="MFC4536802.1"/>
    </source>
</evidence>
<comment type="caution">
    <text evidence="6">The sequence shown here is derived from an EMBL/GenBank/DDBJ whole genome shotgun (WGS) entry which is preliminary data.</text>
</comment>
<evidence type="ECO:0000256" key="2">
    <source>
        <dbReference type="ARBA" id="ARBA00022679"/>
    </source>
</evidence>
<dbReference type="Pfam" id="PF00294">
    <property type="entry name" value="PfkB"/>
    <property type="match status" value="2"/>
</dbReference>
<name>A0ABV9CVQ0_9ACTN</name>
<dbReference type="SUPFAM" id="SSF53613">
    <property type="entry name" value="Ribokinase-like"/>
    <property type="match status" value="1"/>
</dbReference>
<dbReference type="Gene3D" id="3.40.1190.20">
    <property type="match status" value="1"/>
</dbReference>
<dbReference type="RefSeq" id="WP_380851940.1">
    <property type="nucleotide sequence ID" value="NZ_JBHSFP010000058.1"/>
</dbReference>
<evidence type="ECO:0000256" key="3">
    <source>
        <dbReference type="ARBA" id="ARBA00022777"/>
    </source>
</evidence>
<comment type="similarity">
    <text evidence="1">Belongs to the carbohydrate kinase PfkB family.</text>
</comment>
<evidence type="ECO:0000256" key="1">
    <source>
        <dbReference type="ARBA" id="ARBA00010688"/>
    </source>
</evidence>
<dbReference type="PROSITE" id="PS00584">
    <property type="entry name" value="PFKB_KINASES_2"/>
    <property type="match status" value="1"/>
</dbReference>
<dbReference type="InterPro" id="IPR052700">
    <property type="entry name" value="Carb_kinase_PfkB-like"/>
</dbReference>
<keyword evidence="7" id="KW-1185">Reference proteome</keyword>
<evidence type="ECO:0000256" key="4">
    <source>
        <dbReference type="SAM" id="MobiDB-lite"/>
    </source>
</evidence>
<proteinExistence type="inferred from homology"/>
<dbReference type="GO" id="GO:0016301">
    <property type="term" value="F:kinase activity"/>
    <property type="evidence" value="ECO:0007669"/>
    <property type="project" value="UniProtKB-KW"/>
</dbReference>
<dbReference type="EMBL" id="JBHSFP010000058">
    <property type="protein sequence ID" value="MFC4536802.1"/>
    <property type="molecule type" value="Genomic_DNA"/>
</dbReference>